<dbReference type="GeneID" id="54361846"/>
<dbReference type="CDD" id="cd00201">
    <property type="entry name" value="WW"/>
    <property type="match status" value="2"/>
</dbReference>
<feature type="compositionally biased region" description="Basic and acidic residues" evidence="1">
    <location>
        <begin position="578"/>
        <end position="638"/>
    </location>
</feature>
<dbReference type="Gene3D" id="2.20.70.10">
    <property type="match status" value="2"/>
</dbReference>
<evidence type="ECO:0000313" key="5">
    <source>
        <dbReference type="RefSeq" id="XP_033463588.1"/>
    </source>
</evidence>
<feature type="compositionally biased region" description="Basic and acidic residues" evidence="1">
    <location>
        <begin position="110"/>
        <end position="127"/>
    </location>
</feature>
<protein>
    <recommendedName>
        <fullName evidence="6">Formin binding protein</fullName>
    </recommendedName>
</protein>
<feature type="compositionally biased region" description="Low complexity" evidence="1">
    <location>
        <begin position="88"/>
        <end position="99"/>
    </location>
</feature>
<dbReference type="SUPFAM" id="SSF81698">
    <property type="entry name" value="FF domain"/>
    <property type="match status" value="5"/>
</dbReference>
<feature type="compositionally biased region" description="Basic and acidic residues" evidence="1">
    <location>
        <begin position="736"/>
        <end position="751"/>
    </location>
</feature>
<dbReference type="PROSITE" id="PS50020">
    <property type="entry name" value="WW_DOMAIN_2"/>
    <property type="match status" value="2"/>
</dbReference>
<dbReference type="Proteomes" id="UP000504637">
    <property type="component" value="Unplaced"/>
</dbReference>
<feature type="region of interest" description="Disordered" evidence="1">
    <location>
        <begin position="1"/>
        <end position="53"/>
    </location>
</feature>
<dbReference type="PANTHER" id="PTHR11864:SF0">
    <property type="entry name" value="PRP40 PRE-MRNA PROCESSING FACTOR 40 HOMOLOG A (YEAST)"/>
    <property type="match status" value="1"/>
</dbReference>
<dbReference type="RefSeq" id="XP_033463588.1">
    <property type="nucleotide sequence ID" value="XM_033604046.1"/>
</dbReference>
<feature type="compositionally biased region" description="Basic and acidic residues" evidence="1">
    <location>
        <begin position="715"/>
        <end position="727"/>
    </location>
</feature>
<gene>
    <name evidence="5" type="ORF">K489DRAFT_376975</name>
</gene>
<feature type="compositionally biased region" description="Low complexity" evidence="1">
    <location>
        <begin position="14"/>
        <end position="27"/>
    </location>
</feature>
<dbReference type="SMART" id="SM00456">
    <property type="entry name" value="WW"/>
    <property type="match status" value="2"/>
</dbReference>
<evidence type="ECO:0000259" key="2">
    <source>
        <dbReference type="PROSITE" id="PS50020"/>
    </source>
</evidence>
<dbReference type="InterPro" id="IPR001202">
    <property type="entry name" value="WW_dom"/>
</dbReference>
<evidence type="ECO:0000256" key="1">
    <source>
        <dbReference type="SAM" id="MobiDB-lite"/>
    </source>
</evidence>
<dbReference type="InterPro" id="IPR002713">
    <property type="entry name" value="FF_domain"/>
</dbReference>
<evidence type="ECO:0000313" key="4">
    <source>
        <dbReference type="Proteomes" id="UP000504637"/>
    </source>
</evidence>
<dbReference type="Pfam" id="PF01846">
    <property type="entry name" value="FF"/>
    <property type="match status" value="3"/>
</dbReference>
<reference evidence="5" key="1">
    <citation type="submission" date="2020-01" db="EMBL/GenBank/DDBJ databases">
        <authorList>
            <consortium name="DOE Joint Genome Institute"/>
            <person name="Haridas S."/>
            <person name="Albert R."/>
            <person name="Binder M."/>
            <person name="Bloem J."/>
            <person name="Labutti K."/>
            <person name="Salamov A."/>
            <person name="Andreopoulos B."/>
            <person name="Baker S.E."/>
            <person name="Barry K."/>
            <person name="Bills G."/>
            <person name="Bluhm B.H."/>
            <person name="Cannon C."/>
            <person name="Castanera R."/>
            <person name="Culley D.E."/>
            <person name="Daum C."/>
            <person name="Ezra D."/>
            <person name="Gonzalez J.B."/>
            <person name="Henrissat B."/>
            <person name="Kuo A."/>
            <person name="Liang C."/>
            <person name="Lipzen A."/>
            <person name="Lutzoni F."/>
            <person name="Magnuson J."/>
            <person name="Mondo S."/>
            <person name="Nolan M."/>
            <person name="Ohm R."/>
            <person name="Pangilinan J."/>
            <person name="Park H.-J."/>
            <person name="Ramirez L."/>
            <person name="Alfaro M."/>
            <person name="Sun H."/>
            <person name="Tritt A."/>
            <person name="Yoshinaga Y."/>
            <person name="Zwiers L.-H."/>
            <person name="Turgeon B.G."/>
            <person name="Goodwin S.B."/>
            <person name="Spatafora J.W."/>
            <person name="Crous P.W."/>
            <person name="Grigoriev I.V."/>
        </authorList>
    </citation>
    <scope>NUCLEOTIDE SEQUENCE</scope>
    <source>
        <strain evidence="5">CBS 342.82</strain>
    </source>
</reference>
<feature type="domain" description="WW" evidence="2">
    <location>
        <begin position="47"/>
        <end position="80"/>
    </location>
</feature>
<dbReference type="Pfam" id="PF00397">
    <property type="entry name" value="WW"/>
    <property type="match status" value="2"/>
</dbReference>
<dbReference type="SMART" id="SM00441">
    <property type="entry name" value="FF"/>
    <property type="match status" value="5"/>
</dbReference>
<dbReference type="InterPro" id="IPR036020">
    <property type="entry name" value="WW_dom_sf"/>
</dbReference>
<accession>A0A6J3MI24</accession>
<dbReference type="GO" id="GO:0003723">
    <property type="term" value="F:RNA binding"/>
    <property type="evidence" value="ECO:0007669"/>
    <property type="project" value="TreeGrafter"/>
</dbReference>
<dbReference type="PROSITE" id="PS01159">
    <property type="entry name" value="WW_DOMAIN_1"/>
    <property type="match status" value="1"/>
</dbReference>
<dbReference type="PANTHER" id="PTHR11864">
    <property type="entry name" value="PRE-MRNA-PROCESSING PROTEIN PRP40"/>
    <property type="match status" value="1"/>
</dbReference>
<feature type="compositionally biased region" description="Basic and acidic residues" evidence="1">
    <location>
        <begin position="649"/>
        <end position="695"/>
    </location>
</feature>
<dbReference type="GO" id="GO:0005685">
    <property type="term" value="C:U1 snRNP"/>
    <property type="evidence" value="ECO:0007669"/>
    <property type="project" value="TreeGrafter"/>
</dbReference>
<feature type="domain" description="FF" evidence="3">
    <location>
        <begin position="236"/>
        <end position="291"/>
    </location>
</feature>
<reference evidence="5" key="2">
    <citation type="submission" date="2020-04" db="EMBL/GenBank/DDBJ databases">
        <authorList>
            <consortium name="NCBI Genome Project"/>
        </authorList>
    </citation>
    <scope>NUCLEOTIDE SEQUENCE</scope>
    <source>
        <strain evidence="5">CBS 342.82</strain>
    </source>
</reference>
<name>A0A6J3MI24_9PEZI</name>
<dbReference type="Pfam" id="PF25432">
    <property type="entry name" value="FF_PRPF40A"/>
    <property type="match status" value="1"/>
</dbReference>
<dbReference type="InterPro" id="IPR039726">
    <property type="entry name" value="Prp40-like"/>
</dbReference>
<dbReference type="AlphaFoldDB" id="A0A6J3MI24"/>
<dbReference type="PROSITE" id="PS51676">
    <property type="entry name" value="FF"/>
    <property type="match status" value="1"/>
</dbReference>
<dbReference type="OrthoDB" id="187617at2759"/>
<dbReference type="InterPro" id="IPR036517">
    <property type="entry name" value="FF_domain_sf"/>
</dbReference>
<proteinExistence type="predicted"/>
<dbReference type="GO" id="GO:0045292">
    <property type="term" value="P:mRNA cis splicing, via spliceosome"/>
    <property type="evidence" value="ECO:0007669"/>
    <property type="project" value="InterPro"/>
</dbReference>
<feature type="domain" description="WW" evidence="2">
    <location>
        <begin position="1"/>
        <end position="31"/>
    </location>
</feature>
<feature type="region of interest" description="Disordered" evidence="1">
    <location>
        <begin position="83"/>
        <end position="165"/>
    </location>
</feature>
<evidence type="ECO:0008006" key="6">
    <source>
        <dbReference type="Google" id="ProtNLM"/>
    </source>
</evidence>
<evidence type="ECO:0000259" key="3">
    <source>
        <dbReference type="PROSITE" id="PS51676"/>
    </source>
</evidence>
<reference evidence="5" key="3">
    <citation type="submission" date="2025-08" db="UniProtKB">
        <authorList>
            <consortium name="RefSeq"/>
        </authorList>
    </citation>
    <scope>IDENTIFICATION</scope>
    <source>
        <strain evidence="5">CBS 342.82</strain>
    </source>
</reference>
<dbReference type="SUPFAM" id="SSF51045">
    <property type="entry name" value="WW domain"/>
    <property type="match status" value="2"/>
</dbReference>
<dbReference type="GO" id="GO:0071004">
    <property type="term" value="C:U2-type prespliceosome"/>
    <property type="evidence" value="ECO:0007669"/>
    <property type="project" value="TreeGrafter"/>
</dbReference>
<sequence length="766" mass="89825">MSVWRAAQAGDGRTYYYHTQTKQTQWTKPDDFEDTEAASRPATSKGPSEGSEWAEAVAADGRKYYYNSKTRETTWEAPAGFAQQHNHAAPQPTQAAGPTYVAGGTSGFGGRDHSGSEQRMDRIERGHGLPQKPNFDSPRGGNNPWERQEHAGFRGPTAAKPDELEFSSTEAAESAFFKVLREHHVTPDMKWADAFRAIFRDRESRAIKDPKERKLAFERYCHEVRAEEKIKEKERKDRMRDDFRKMLATHEEIKHYTRWKSARALIEREAVFKATSDEDERRSLFEEYIFELRKQHAENEAARRITAMQELDAMLKALVVDPDMKWSDAQSSIMDNERFKSEDDFRSLHTIDVLSAFDNHMKDLDRVANDAKQADKRMRARRERRARDDMRALLAEKTREGKIRAGTKWQDFRSSVIGDERLINFIGTPGSTVLEMFWDVVEDQEDKLRSKRGVALDVLESLRFEMTTETSLDEFLKLMREHSSTKNFDEEDLRMIYDRLIAKIKKRAEKERHDAELHQKAAVDDLRSLMREVHPPIRLDHSYDDVMQKLAGHREYKHANESARKTAYEKYIRRLKEREEHDRERSHTRRDRDRETNGSSRRGHERDRDDRHRRTRSPEMDAYEADRKRAQADRERHYRTGSFGLGSPSRDRRDDRHGGRLDRYETYSHYDRERRDREVERERSYVSRADPRDQTRALNYGDDDVVGSRPGSVRKRQDSDASFDSKRDSKRTRRDRRTETVEPEPAPKEDAPELQSGSEEGEIEEV</sequence>
<dbReference type="Gene3D" id="1.10.10.440">
    <property type="entry name" value="FF domain"/>
    <property type="match status" value="5"/>
</dbReference>
<organism evidence="5">
    <name type="scientific">Dissoconium aciculare CBS 342.82</name>
    <dbReference type="NCBI Taxonomy" id="1314786"/>
    <lineage>
        <taxon>Eukaryota</taxon>
        <taxon>Fungi</taxon>
        <taxon>Dikarya</taxon>
        <taxon>Ascomycota</taxon>
        <taxon>Pezizomycotina</taxon>
        <taxon>Dothideomycetes</taxon>
        <taxon>Dothideomycetidae</taxon>
        <taxon>Mycosphaerellales</taxon>
        <taxon>Dissoconiaceae</taxon>
        <taxon>Dissoconium</taxon>
    </lineage>
</organism>
<feature type="region of interest" description="Disordered" evidence="1">
    <location>
        <begin position="578"/>
        <end position="766"/>
    </location>
</feature>
<keyword evidence="4" id="KW-1185">Reference proteome</keyword>